<dbReference type="RefSeq" id="WP_200239575.1">
    <property type="nucleotide sequence ID" value="NZ_NRRY01000004.1"/>
</dbReference>
<name>A0A9X0W680_9GAMM</name>
<sequence>MDQPTVNHWRSIGAMAEIVNAGAKKPTLSEHALRHYVRTAEQNGLSPHIRRLGRKILIHEQGFLSWLSGEGRREAA</sequence>
<accession>A0A9X0W680</accession>
<keyword evidence="2" id="KW-1185">Reference proteome</keyword>
<evidence type="ECO:0000313" key="2">
    <source>
        <dbReference type="Proteomes" id="UP001138768"/>
    </source>
</evidence>
<protein>
    <recommendedName>
        <fullName evidence="3">DNA-binding protein</fullName>
    </recommendedName>
</protein>
<dbReference type="Proteomes" id="UP001138768">
    <property type="component" value="Unassembled WGS sequence"/>
</dbReference>
<reference evidence="1 2" key="1">
    <citation type="journal article" date="2020" name="Microorganisms">
        <title>Osmotic Adaptation and Compatible Solute Biosynthesis of Phototrophic Bacteria as Revealed from Genome Analyses.</title>
        <authorList>
            <person name="Imhoff J.F."/>
            <person name="Rahn T."/>
            <person name="Kunzel S."/>
            <person name="Keller A."/>
            <person name="Neulinger S.C."/>
        </authorList>
    </citation>
    <scope>NUCLEOTIDE SEQUENCE [LARGE SCALE GENOMIC DNA]</scope>
    <source>
        <strain evidence="1 2">DSM 25653</strain>
    </source>
</reference>
<evidence type="ECO:0000313" key="1">
    <source>
        <dbReference type="EMBL" id="MBK1617602.1"/>
    </source>
</evidence>
<dbReference type="AlphaFoldDB" id="A0A9X0W680"/>
<evidence type="ECO:0008006" key="3">
    <source>
        <dbReference type="Google" id="ProtNLM"/>
    </source>
</evidence>
<proteinExistence type="predicted"/>
<organism evidence="1 2">
    <name type="scientific">Lamprobacter modestohalophilus</name>
    <dbReference type="NCBI Taxonomy" id="1064514"/>
    <lineage>
        <taxon>Bacteria</taxon>
        <taxon>Pseudomonadati</taxon>
        <taxon>Pseudomonadota</taxon>
        <taxon>Gammaproteobacteria</taxon>
        <taxon>Chromatiales</taxon>
        <taxon>Chromatiaceae</taxon>
        <taxon>Lamprobacter</taxon>
    </lineage>
</organism>
<comment type="caution">
    <text evidence="1">The sequence shown here is derived from an EMBL/GenBank/DDBJ whole genome shotgun (WGS) entry which is preliminary data.</text>
</comment>
<gene>
    <name evidence="1" type="ORF">CKO42_03865</name>
</gene>
<dbReference type="EMBL" id="NRRY01000004">
    <property type="protein sequence ID" value="MBK1617602.1"/>
    <property type="molecule type" value="Genomic_DNA"/>
</dbReference>